<name>A0A8B6F8D5_MYTGA</name>
<dbReference type="OrthoDB" id="6154841at2759"/>
<dbReference type="FunFam" id="2.60.120.290:FF:000005">
    <property type="entry name" value="Procollagen C-endopeptidase enhancer 1"/>
    <property type="match status" value="1"/>
</dbReference>
<evidence type="ECO:0000256" key="1">
    <source>
        <dbReference type="ARBA" id="ARBA00022737"/>
    </source>
</evidence>
<reference evidence="5" key="1">
    <citation type="submission" date="2018-11" db="EMBL/GenBank/DDBJ databases">
        <authorList>
            <person name="Alioto T."/>
            <person name="Alioto T."/>
        </authorList>
    </citation>
    <scope>NUCLEOTIDE SEQUENCE</scope>
</reference>
<proteinExistence type="predicted"/>
<dbReference type="Gene3D" id="2.60.120.290">
    <property type="entry name" value="Spermadhesin, CUB domain"/>
    <property type="match status" value="2"/>
</dbReference>
<dbReference type="InterPro" id="IPR035914">
    <property type="entry name" value="Sperma_CUB_dom_sf"/>
</dbReference>
<dbReference type="FunFam" id="2.60.120.290:FF:000013">
    <property type="entry name" value="Membrane frizzled-related protein"/>
    <property type="match status" value="1"/>
</dbReference>
<gene>
    <name evidence="5" type="ORF">MGAL_10B063568</name>
</gene>
<dbReference type="SUPFAM" id="SSF49854">
    <property type="entry name" value="Spermadhesin, CUB domain"/>
    <property type="match status" value="2"/>
</dbReference>
<dbReference type="EMBL" id="UYJE01006326">
    <property type="protein sequence ID" value="VDI45072.1"/>
    <property type="molecule type" value="Genomic_DNA"/>
</dbReference>
<feature type="domain" description="CUB" evidence="4">
    <location>
        <begin position="47"/>
        <end position="157"/>
    </location>
</feature>
<dbReference type="CDD" id="cd00041">
    <property type="entry name" value="CUB"/>
    <property type="match status" value="2"/>
</dbReference>
<dbReference type="PANTHER" id="PTHR24251">
    <property type="entry name" value="OVOCHYMASE-RELATED"/>
    <property type="match status" value="1"/>
</dbReference>
<dbReference type="InterPro" id="IPR000859">
    <property type="entry name" value="CUB_dom"/>
</dbReference>
<evidence type="ECO:0000256" key="2">
    <source>
        <dbReference type="ARBA" id="ARBA00023157"/>
    </source>
</evidence>
<dbReference type="PANTHER" id="PTHR24251:SF52">
    <property type="entry name" value="CUB DOMAIN-CONTAINING PROTEIN"/>
    <property type="match status" value="1"/>
</dbReference>
<dbReference type="AlphaFoldDB" id="A0A8B6F8D5"/>
<sequence>MGQSVHFCGSTMPGPFDSIGTTVQVNLVMMGMASSNGFSLKYQIASCNRTYNGNSGQIYSPGWPGNYPVDSYCEMTVTSSPGTSLSLYFNSFQIEAHRSCQYDGLLIRNSSSGTDIATLCGMALPDPIFAQGNRLWMKFYTDNSVTHPGYSISYTASFNGIGCGGNITGVNGSLTSPGFPSNNTLRQTCGWLLSAPARRTITVRFTSINVFGTAQCDTNYVEVYNGGSESNPRFSRYCSSETIAPLHADTNQVYVKYVSSGSGSAPLFRLVYTS</sequence>
<keyword evidence="6" id="KW-1185">Reference proteome</keyword>
<dbReference type="PROSITE" id="PS01180">
    <property type="entry name" value="CUB"/>
    <property type="match status" value="2"/>
</dbReference>
<organism evidence="5 6">
    <name type="scientific">Mytilus galloprovincialis</name>
    <name type="common">Mediterranean mussel</name>
    <dbReference type="NCBI Taxonomy" id="29158"/>
    <lineage>
        <taxon>Eukaryota</taxon>
        <taxon>Metazoa</taxon>
        <taxon>Spiralia</taxon>
        <taxon>Lophotrochozoa</taxon>
        <taxon>Mollusca</taxon>
        <taxon>Bivalvia</taxon>
        <taxon>Autobranchia</taxon>
        <taxon>Pteriomorphia</taxon>
        <taxon>Mytilida</taxon>
        <taxon>Mytiloidea</taxon>
        <taxon>Mytilidae</taxon>
        <taxon>Mytilinae</taxon>
        <taxon>Mytilus</taxon>
    </lineage>
</organism>
<keyword evidence="1" id="KW-0677">Repeat</keyword>
<evidence type="ECO:0000259" key="4">
    <source>
        <dbReference type="PROSITE" id="PS01180"/>
    </source>
</evidence>
<keyword evidence="2" id="KW-1015">Disulfide bond</keyword>
<comment type="caution">
    <text evidence="3">Lacks conserved residue(s) required for the propagation of feature annotation.</text>
</comment>
<comment type="caution">
    <text evidence="5">The sequence shown here is derived from an EMBL/GenBank/DDBJ whole genome shotgun (WGS) entry which is preliminary data.</text>
</comment>
<dbReference type="Pfam" id="PF00431">
    <property type="entry name" value="CUB"/>
    <property type="match status" value="2"/>
</dbReference>
<dbReference type="SMART" id="SM00042">
    <property type="entry name" value="CUB"/>
    <property type="match status" value="2"/>
</dbReference>
<accession>A0A8B6F8D5</accession>
<dbReference type="Proteomes" id="UP000596742">
    <property type="component" value="Unassembled WGS sequence"/>
</dbReference>
<evidence type="ECO:0000313" key="5">
    <source>
        <dbReference type="EMBL" id="VDI45072.1"/>
    </source>
</evidence>
<evidence type="ECO:0000313" key="6">
    <source>
        <dbReference type="Proteomes" id="UP000596742"/>
    </source>
</evidence>
<evidence type="ECO:0000256" key="3">
    <source>
        <dbReference type="PROSITE-ProRule" id="PRU00059"/>
    </source>
</evidence>
<feature type="domain" description="CUB" evidence="4">
    <location>
        <begin position="163"/>
        <end position="274"/>
    </location>
</feature>
<protein>
    <recommendedName>
        <fullName evidence="4">CUB domain-containing protein</fullName>
    </recommendedName>
</protein>